<dbReference type="Proteomes" id="UP000239899">
    <property type="component" value="Unassembled WGS sequence"/>
</dbReference>
<comment type="similarity">
    <text evidence="1">Belongs to the multicopper oxidase family.</text>
</comment>
<feature type="region of interest" description="Disordered" evidence="2">
    <location>
        <begin position="527"/>
        <end position="551"/>
    </location>
</feature>
<dbReference type="EMBL" id="LHPG02000009">
    <property type="protein sequence ID" value="PRW56019.1"/>
    <property type="molecule type" value="Genomic_DNA"/>
</dbReference>
<dbReference type="GO" id="GO:0005507">
    <property type="term" value="F:copper ion binding"/>
    <property type="evidence" value="ECO:0007669"/>
    <property type="project" value="InterPro"/>
</dbReference>
<dbReference type="Gene3D" id="2.60.40.420">
    <property type="entry name" value="Cupredoxins - blue copper proteins"/>
    <property type="match status" value="3"/>
</dbReference>
<dbReference type="InterPro" id="IPR008972">
    <property type="entry name" value="Cupredoxin"/>
</dbReference>
<dbReference type="Gene3D" id="2.160.20.120">
    <property type="match status" value="1"/>
</dbReference>
<dbReference type="OrthoDB" id="508325at2759"/>
<evidence type="ECO:0000313" key="5">
    <source>
        <dbReference type="EMBL" id="PRW56019.1"/>
    </source>
</evidence>
<evidence type="ECO:0000256" key="2">
    <source>
        <dbReference type="SAM" id="MobiDB-lite"/>
    </source>
</evidence>
<feature type="chain" id="PRO_5015179856" evidence="3">
    <location>
        <begin position="21"/>
        <end position="905"/>
    </location>
</feature>
<dbReference type="AlphaFoldDB" id="A0A2P6TPT2"/>
<dbReference type="GO" id="GO:0016491">
    <property type="term" value="F:oxidoreductase activity"/>
    <property type="evidence" value="ECO:0007669"/>
    <property type="project" value="InterPro"/>
</dbReference>
<proteinExistence type="inferred from homology"/>
<gene>
    <name evidence="5" type="ORF">C2E21_5161</name>
</gene>
<dbReference type="Pfam" id="PF07731">
    <property type="entry name" value="Cu-oxidase_2"/>
    <property type="match status" value="1"/>
</dbReference>
<feature type="signal peptide" evidence="3">
    <location>
        <begin position="1"/>
        <end position="20"/>
    </location>
</feature>
<reference evidence="5 6" key="1">
    <citation type="journal article" date="2018" name="Plant J.">
        <title>Genome sequences of Chlorella sorokiniana UTEX 1602 and Micractinium conductrix SAG 241.80: implications to maltose excretion by a green alga.</title>
        <authorList>
            <person name="Arriola M.B."/>
            <person name="Velmurugan N."/>
            <person name="Zhang Y."/>
            <person name="Plunkett M.H."/>
            <person name="Hondzo H."/>
            <person name="Barney B.M."/>
        </authorList>
    </citation>
    <scope>NUCLEOTIDE SEQUENCE [LARGE SCALE GENOMIC DNA]</scope>
    <source>
        <strain evidence="6">UTEX 1602</strain>
    </source>
</reference>
<feature type="compositionally biased region" description="Polar residues" evidence="2">
    <location>
        <begin position="231"/>
        <end position="240"/>
    </location>
</feature>
<feature type="region of interest" description="Disordered" evidence="2">
    <location>
        <begin position="231"/>
        <end position="294"/>
    </location>
</feature>
<evidence type="ECO:0000259" key="4">
    <source>
        <dbReference type="Pfam" id="PF07731"/>
    </source>
</evidence>
<accession>A0A2P6TPT2</accession>
<comment type="caution">
    <text evidence="5">The sequence shown here is derived from an EMBL/GenBank/DDBJ whole genome shotgun (WGS) entry which is preliminary data.</text>
</comment>
<feature type="domain" description="Plastocyanin-like" evidence="4">
    <location>
        <begin position="720"/>
        <end position="837"/>
    </location>
</feature>
<name>A0A2P6TPT2_CHLSO</name>
<sequence>MCLRAVYCLLLLICWGSGRGLTQQAPVQTLPAFSRIQTCVPFNVLVSPSGGSSGVPAYGLQVDAEQAVASAVTGTVVVYLPPDQLAGIDHVGQLASVYVNPGFTVDSFTLRTGPGAGSAFVYNMTANSASVQTQSAGDVVLTGTFGSVAVTTSGISTVYVSGVTGSVTANLGGISNLYLQPTSSNVQITGRSSGIANVYYSQGQCSVQSGFLLSIACQQTGSIQLQTPTSTQVQQGSVTPGGSTAQSSSVGQQSAGATSIATPGQVITSTTGDNTGFTAGTGTGQPLDEAPDRHPHRLTSLNITLTPARILGAVNHPQLMADFYAPVYRDDATGAVSLRGPTMRVRQGEVLTINLRNNLTKPEGASHAGLNGFTHVADTNMHVHGMHSYPGVSHQYAGVLDVANYVDNDNIFPVVPGKTSANQAELALQSYKINPVCKEHMPGMAWAHPHQHGSTTVQVPTASLLVIIEGGPEWLPDANGCGDIRELLDAAPEKVLYFQMLPFRPPADATPAAPQWAQDLDDANYQTASRLSDPPNPLPEPKGSATDRDTVLLNGGFQPRFTMKSGEYQRWRLAWATSKRWASIGIVDKSGQPAPCEMLLVGKDAVYLMEIPRKVSHAYLAAGNRAEMLVKCKGRPGSEYVLRAQAAQESPFKCCTSPYCSRNAIVQDLGTIEITKGKEQRSPKLKACTPARAGYTADLRDDSLAAAGATDKLVKQQLAFGFKDFGCLFNGENFTFPDPNPVEFPLGSVVEWASAKMHAHPLHIHTNPFQLVELPEANLQPGCSYSDWFEAGDFQDVLMIPVLQPNASVRLRLQPGEYTGYGVVHCHSLQHEDMGCMKLTHFTCPGHEDPQPRECPFTWAVPPTVVLPGDSAPRTSMPASEEQPPAGWRGWVQRWAQRLGLWPVL</sequence>
<feature type="compositionally biased region" description="Polar residues" evidence="2">
    <location>
        <begin position="260"/>
        <end position="280"/>
    </location>
</feature>
<dbReference type="SUPFAM" id="SSF49503">
    <property type="entry name" value="Cupredoxins"/>
    <property type="match status" value="2"/>
</dbReference>
<evidence type="ECO:0000313" key="6">
    <source>
        <dbReference type="Proteomes" id="UP000239899"/>
    </source>
</evidence>
<evidence type="ECO:0000256" key="1">
    <source>
        <dbReference type="ARBA" id="ARBA00010609"/>
    </source>
</evidence>
<keyword evidence="3" id="KW-0732">Signal</keyword>
<evidence type="ECO:0000256" key="3">
    <source>
        <dbReference type="SAM" id="SignalP"/>
    </source>
</evidence>
<dbReference type="InterPro" id="IPR011706">
    <property type="entry name" value="Cu-oxidase_C"/>
</dbReference>
<dbReference type="STRING" id="3076.A0A2P6TPT2"/>
<protein>
    <submittedName>
        <fullName evidence="5">Copper oxidase</fullName>
    </submittedName>
</protein>
<organism evidence="5 6">
    <name type="scientific">Chlorella sorokiniana</name>
    <name type="common">Freshwater green alga</name>
    <dbReference type="NCBI Taxonomy" id="3076"/>
    <lineage>
        <taxon>Eukaryota</taxon>
        <taxon>Viridiplantae</taxon>
        <taxon>Chlorophyta</taxon>
        <taxon>core chlorophytes</taxon>
        <taxon>Trebouxiophyceae</taxon>
        <taxon>Chlorellales</taxon>
        <taxon>Chlorellaceae</taxon>
        <taxon>Chlorella clade</taxon>
        <taxon>Chlorella</taxon>
    </lineage>
</organism>
<feature type="compositionally biased region" description="Low complexity" evidence="2">
    <location>
        <begin position="241"/>
        <end position="259"/>
    </location>
</feature>
<keyword evidence="6" id="KW-1185">Reference proteome</keyword>